<comment type="caution">
    <text evidence="4">The sequence shown here is derived from an EMBL/GenBank/DDBJ whole genome shotgun (WGS) entry which is preliminary data.</text>
</comment>
<keyword evidence="2" id="KW-0012">Acyltransferase</keyword>
<protein>
    <submittedName>
        <fullName evidence="4">GNAT family N-acetyltransferase</fullName>
    </submittedName>
</protein>
<name>A0A2W2GB84_9ACTN</name>
<organism evidence="4 5">
    <name type="scientific">Spongiactinospora gelatinilytica</name>
    <dbReference type="NCBI Taxonomy" id="2666298"/>
    <lineage>
        <taxon>Bacteria</taxon>
        <taxon>Bacillati</taxon>
        <taxon>Actinomycetota</taxon>
        <taxon>Actinomycetes</taxon>
        <taxon>Streptosporangiales</taxon>
        <taxon>Streptosporangiaceae</taxon>
        <taxon>Spongiactinospora</taxon>
    </lineage>
</organism>
<dbReference type="Gene3D" id="3.40.630.30">
    <property type="match status" value="1"/>
</dbReference>
<dbReference type="PANTHER" id="PTHR43877">
    <property type="entry name" value="AMINOALKYLPHOSPHONATE N-ACETYLTRANSFERASE-RELATED-RELATED"/>
    <property type="match status" value="1"/>
</dbReference>
<dbReference type="SUPFAM" id="SSF55729">
    <property type="entry name" value="Acyl-CoA N-acyltransferases (Nat)"/>
    <property type="match status" value="1"/>
</dbReference>
<evidence type="ECO:0000256" key="2">
    <source>
        <dbReference type="ARBA" id="ARBA00023315"/>
    </source>
</evidence>
<dbReference type="AlphaFoldDB" id="A0A2W2GB84"/>
<accession>A0A2W2GB84</accession>
<reference evidence="4 5" key="1">
    <citation type="submission" date="2018-01" db="EMBL/GenBank/DDBJ databases">
        <title>Draft genome sequence of Sphaerisporangium sp. 7K107.</title>
        <authorList>
            <person name="Sahin N."/>
            <person name="Saygin H."/>
            <person name="Ay H."/>
        </authorList>
    </citation>
    <scope>NUCLEOTIDE SEQUENCE [LARGE SCALE GENOMIC DNA]</scope>
    <source>
        <strain evidence="4 5">7K107</strain>
    </source>
</reference>
<dbReference type="PROSITE" id="PS51186">
    <property type="entry name" value="GNAT"/>
    <property type="match status" value="1"/>
</dbReference>
<proteinExistence type="predicted"/>
<evidence type="ECO:0000256" key="1">
    <source>
        <dbReference type="ARBA" id="ARBA00022679"/>
    </source>
</evidence>
<dbReference type="Pfam" id="PF00583">
    <property type="entry name" value="Acetyltransf_1"/>
    <property type="match status" value="1"/>
</dbReference>
<dbReference type="CDD" id="cd04301">
    <property type="entry name" value="NAT_SF"/>
    <property type="match status" value="1"/>
</dbReference>
<feature type="domain" description="N-acetyltransferase" evidence="3">
    <location>
        <begin position="17"/>
        <end position="163"/>
    </location>
</feature>
<evidence type="ECO:0000259" key="3">
    <source>
        <dbReference type="PROSITE" id="PS51186"/>
    </source>
</evidence>
<dbReference type="InterPro" id="IPR016181">
    <property type="entry name" value="Acyl_CoA_acyltransferase"/>
</dbReference>
<evidence type="ECO:0000313" key="4">
    <source>
        <dbReference type="EMBL" id="PZG39829.1"/>
    </source>
</evidence>
<evidence type="ECO:0000313" key="5">
    <source>
        <dbReference type="Proteomes" id="UP000248544"/>
    </source>
</evidence>
<dbReference type="GO" id="GO:0016747">
    <property type="term" value="F:acyltransferase activity, transferring groups other than amino-acyl groups"/>
    <property type="evidence" value="ECO:0007669"/>
    <property type="project" value="InterPro"/>
</dbReference>
<dbReference type="Proteomes" id="UP000248544">
    <property type="component" value="Unassembled WGS sequence"/>
</dbReference>
<keyword evidence="5" id="KW-1185">Reference proteome</keyword>
<dbReference type="EMBL" id="POUA01000199">
    <property type="protein sequence ID" value="PZG39829.1"/>
    <property type="molecule type" value="Genomic_DNA"/>
</dbReference>
<keyword evidence="1 4" id="KW-0808">Transferase</keyword>
<dbReference type="InterPro" id="IPR000182">
    <property type="entry name" value="GNAT_dom"/>
</dbReference>
<gene>
    <name evidence="4" type="ORF">C1I98_23180</name>
</gene>
<dbReference type="InterPro" id="IPR050832">
    <property type="entry name" value="Bact_Acetyltransf"/>
</dbReference>
<dbReference type="PANTHER" id="PTHR43877:SF2">
    <property type="entry name" value="AMINOALKYLPHOSPHONATE N-ACETYLTRANSFERASE-RELATED"/>
    <property type="match status" value="1"/>
</dbReference>
<sequence length="163" mass="17581">MVIDRLAVGEGRRFREIRLRALAESPHAFASTYAKEAAMSDAEWEARLAEGTPARYVAVADGADVGLVGIFMDERDEVPGTAHLIAMWIDPAHRGRGIGSLLVDEALAWARTAGARRVGLWVVDANDPAFALYRSKGFAPSGRTMALPSDPSVTETQCVLTLD</sequence>